<dbReference type="GO" id="GO:0005886">
    <property type="term" value="C:plasma membrane"/>
    <property type="evidence" value="ECO:0007669"/>
    <property type="project" value="TreeGrafter"/>
</dbReference>
<gene>
    <name evidence="2" type="ORF">BCD95_000720</name>
</gene>
<dbReference type="PANTHER" id="PTHR32502">
    <property type="entry name" value="N-ACETYLGALACTOSAMINE PERMEASE II COMPONENT-RELATED"/>
    <property type="match status" value="1"/>
</dbReference>
<dbReference type="EMBL" id="JABTDW010000001">
    <property type="protein sequence ID" value="NSB12461.1"/>
    <property type="molecule type" value="Genomic_DNA"/>
</dbReference>
<dbReference type="Proteomes" id="UP000822184">
    <property type="component" value="Unassembled WGS sequence"/>
</dbReference>
<proteinExistence type="predicted"/>
<comment type="pathway">
    <text evidence="1">Carbohydrate metabolism.</text>
</comment>
<dbReference type="Pfam" id="PF08013">
    <property type="entry name" value="GatZ_KbaZ-like"/>
    <property type="match status" value="1"/>
</dbReference>
<sequence>MFVKNPMLDIVKKQKNGIKKGIYSACTANEYVIEAVLERALKAKEPALIEATANQVNQFGGYTGMKPKDYVNFILEIAKKVGFPKEKIILGGDHLGPLTWIDENASEAMKKSKELIREYVLAGFTKIHIDTSMKVADDKKSGVLDTDVIAERGAVLCEVAEEAYKELLQSFPDAIEPVYVVGSEVPIPGGAQEEESVQVTKVEDFEATVETFKNAFYNLNLHEAWKKVIGVVVQPGVEFGDESVHEYNREAARELTRALSKYDNIVFEGHSTDYQTADSLKKMVEDGIAILKVGPALTFALREGLFALGYMENELFKYDADVEISNFIEVLDKAMIKNPSNWRKHYHGAGSKIKYARKYSYSDRSRYYLPTEEVIYAQNILIKNMKSVEIPLTLINQFMPIQYNKIRNGLLRNDPEELIKDWVVNCIDEYIYASTPSEVSKQVI</sequence>
<organism evidence="2 3">
    <name type="scientific">Clostridium beijerinckii</name>
    <name type="common">Clostridium MP</name>
    <dbReference type="NCBI Taxonomy" id="1520"/>
    <lineage>
        <taxon>Bacteria</taxon>
        <taxon>Bacillati</taxon>
        <taxon>Bacillota</taxon>
        <taxon>Clostridia</taxon>
        <taxon>Eubacteriales</taxon>
        <taxon>Clostridiaceae</taxon>
        <taxon>Clostridium</taxon>
    </lineage>
</organism>
<dbReference type="GO" id="GO:0005975">
    <property type="term" value="P:carbohydrate metabolic process"/>
    <property type="evidence" value="ECO:0007669"/>
    <property type="project" value="InterPro"/>
</dbReference>
<dbReference type="PANTHER" id="PTHR32502:SF2">
    <property type="entry name" value="D-TAGATOSE-1,6-BISPHOSPHATE ALDOLASE SUBUNIT KBAZ"/>
    <property type="match status" value="1"/>
</dbReference>
<dbReference type="AlphaFoldDB" id="A0AAE5H0Q0"/>
<name>A0AAE5H0Q0_CLOBE</name>
<dbReference type="SUPFAM" id="SSF51569">
    <property type="entry name" value="Aldolase"/>
    <property type="match status" value="1"/>
</dbReference>
<dbReference type="GO" id="GO:0009401">
    <property type="term" value="P:phosphoenolpyruvate-dependent sugar phosphotransferase system"/>
    <property type="evidence" value="ECO:0007669"/>
    <property type="project" value="TreeGrafter"/>
</dbReference>
<comment type="caution">
    <text evidence="2">The sequence shown here is derived from an EMBL/GenBank/DDBJ whole genome shotgun (WGS) entry which is preliminary data.</text>
</comment>
<dbReference type="Gene3D" id="1.10.400.20">
    <property type="entry name" value="putative tagatose 6-phosphate kinase domain like"/>
    <property type="match status" value="1"/>
</dbReference>
<protein>
    <submittedName>
        <fullName evidence="2">D-tagatose-1,6-bisphosphate aldolase subunit GatZ/KbaZ</fullName>
    </submittedName>
</protein>
<dbReference type="Gene3D" id="3.20.20.70">
    <property type="entry name" value="Aldolase class I"/>
    <property type="match status" value="1"/>
</dbReference>
<evidence type="ECO:0000256" key="1">
    <source>
        <dbReference type="ARBA" id="ARBA00005007"/>
    </source>
</evidence>
<dbReference type="InterPro" id="IPR013785">
    <property type="entry name" value="Aldolase_TIM"/>
</dbReference>
<evidence type="ECO:0000313" key="3">
    <source>
        <dbReference type="Proteomes" id="UP000822184"/>
    </source>
</evidence>
<dbReference type="RefSeq" id="WP_077856712.1">
    <property type="nucleotide sequence ID" value="NZ_JABTDW010000001.1"/>
</dbReference>
<dbReference type="InterPro" id="IPR050303">
    <property type="entry name" value="GatZ_KbaZ_carbometab"/>
</dbReference>
<reference evidence="2" key="1">
    <citation type="submission" date="2020-06" db="EMBL/GenBank/DDBJ databases">
        <title>Genomic insights into acetone-butanol-ethanol (ABE) fermentation by sequencing solventogenic clostridia strains.</title>
        <authorList>
            <person name="Brown S."/>
        </authorList>
    </citation>
    <scope>NUCLEOTIDE SEQUENCE</scope>
    <source>
        <strain evidence="2">DJ123</strain>
    </source>
</reference>
<evidence type="ECO:0000313" key="2">
    <source>
        <dbReference type="EMBL" id="NSB12461.1"/>
    </source>
</evidence>
<dbReference type="InterPro" id="IPR012062">
    <property type="entry name" value="GatZ/KbaZ-like"/>
</dbReference>
<accession>A0AAE5H0Q0</accession>
<dbReference type="PIRSF" id="PIRSF009264">
    <property type="entry name" value="TagBP_ald_AgaZ"/>
    <property type="match status" value="1"/>
</dbReference>